<dbReference type="Proteomes" id="UP000016923">
    <property type="component" value="Unassembled WGS sequence"/>
</dbReference>
<dbReference type="AlphaFoldDB" id="S3C717"/>
<sequence length="534" mass="59373">MESRRMAQMKRSSRPQHQTEITGIKRTLETFAGDYQDGFSKYGSCTRPIYQEPINDKERSLQRNKMNLPDKLLRSGMAGVSLEETPLFDEKGLQELLAGVAHETPQTKAKRVRFCFSQDQTFPLKHDAPQPLRPILKPVLHRRPRPLRLAERACRIEDVRLAHSSPPPVTQPAPKRAHGIDSASVKRSLDMHLQRNGFEADAYKDSVLASAYAADVERQEAAEQMRKQLCKQQAAIANTQACFSEACKRRKTMRLGPQLHPAGRTLPLSMPRLGHVGRYSCARCRRSGPEHNLVLWRTFWHNANASVRECAACESRGVGVRPRIHLDTITPRSPSVFFATPTVAAPVAKAQNPTLAVTNTSTYPSPSPPKDSESSYGSLTSLSPTSSVSSDTPPNPQDCASSDTSASSITSIPSAVSISRMARLTRRDTASDKTLKATCLNEVEINSKLTTSQRLDESRRSLHPSTKTSTARAPTPSASKRILRTCQPLPLVPQRTRASTSKVRTSILRKAYNQSRPRQSTYIPNDPTRFFLLY</sequence>
<keyword evidence="3" id="KW-1185">Reference proteome</keyword>
<feature type="region of interest" description="Disordered" evidence="1">
    <location>
        <begin position="358"/>
        <end position="407"/>
    </location>
</feature>
<proteinExistence type="predicted"/>
<dbReference type="VEuPathDB" id="FungiDB:F503_04184"/>
<accession>S3C717</accession>
<feature type="compositionally biased region" description="Low complexity" evidence="1">
    <location>
        <begin position="374"/>
        <end position="392"/>
    </location>
</feature>
<protein>
    <submittedName>
        <fullName evidence="2">Uncharacterized protein</fullName>
    </submittedName>
</protein>
<feature type="region of interest" description="Disordered" evidence="1">
    <location>
        <begin position="451"/>
        <end position="480"/>
    </location>
</feature>
<feature type="region of interest" description="Disordered" evidence="1">
    <location>
        <begin position="1"/>
        <end position="22"/>
    </location>
</feature>
<gene>
    <name evidence="2" type="ORF">F503_04184</name>
</gene>
<evidence type="ECO:0000313" key="3">
    <source>
        <dbReference type="Proteomes" id="UP000016923"/>
    </source>
</evidence>
<evidence type="ECO:0000313" key="2">
    <source>
        <dbReference type="EMBL" id="EPE08597.1"/>
    </source>
</evidence>
<organism evidence="2 3">
    <name type="scientific">Ophiostoma piceae (strain UAMH 11346)</name>
    <name type="common">Sap stain fungus</name>
    <dbReference type="NCBI Taxonomy" id="1262450"/>
    <lineage>
        <taxon>Eukaryota</taxon>
        <taxon>Fungi</taxon>
        <taxon>Dikarya</taxon>
        <taxon>Ascomycota</taxon>
        <taxon>Pezizomycotina</taxon>
        <taxon>Sordariomycetes</taxon>
        <taxon>Sordariomycetidae</taxon>
        <taxon>Ophiostomatales</taxon>
        <taxon>Ophiostomataceae</taxon>
        <taxon>Ophiostoma</taxon>
    </lineage>
</organism>
<reference evidence="2 3" key="1">
    <citation type="journal article" date="2013" name="BMC Genomics">
        <title>The genome and transcriptome of the pine saprophyte Ophiostoma piceae, and a comparison with the bark beetle-associated pine pathogen Grosmannia clavigera.</title>
        <authorList>
            <person name="Haridas S."/>
            <person name="Wang Y."/>
            <person name="Lim L."/>
            <person name="Massoumi Alamouti S."/>
            <person name="Jackman S."/>
            <person name="Docking R."/>
            <person name="Robertson G."/>
            <person name="Birol I."/>
            <person name="Bohlmann J."/>
            <person name="Breuil C."/>
        </authorList>
    </citation>
    <scope>NUCLEOTIDE SEQUENCE [LARGE SCALE GENOMIC DNA]</scope>
    <source>
        <strain evidence="2 3">UAMH 11346</strain>
    </source>
</reference>
<name>S3C717_OPHP1</name>
<feature type="compositionally biased region" description="Polar residues" evidence="1">
    <location>
        <begin position="463"/>
        <end position="478"/>
    </location>
</feature>
<dbReference type="EMBL" id="KE148148">
    <property type="protein sequence ID" value="EPE08597.1"/>
    <property type="molecule type" value="Genomic_DNA"/>
</dbReference>
<dbReference type="HOGENOM" id="CLU_510067_0_0_1"/>
<evidence type="ECO:0000256" key="1">
    <source>
        <dbReference type="SAM" id="MobiDB-lite"/>
    </source>
</evidence>